<evidence type="ECO:0000313" key="2">
    <source>
        <dbReference type="EMBL" id="PNX59288.1"/>
    </source>
</evidence>
<gene>
    <name evidence="2" type="ORF">L195_g051341</name>
</gene>
<organism evidence="2 3">
    <name type="scientific">Trifolium pratense</name>
    <name type="common">Red clover</name>
    <dbReference type="NCBI Taxonomy" id="57577"/>
    <lineage>
        <taxon>Eukaryota</taxon>
        <taxon>Viridiplantae</taxon>
        <taxon>Streptophyta</taxon>
        <taxon>Embryophyta</taxon>
        <taxon>Tracheophyta</taxon>
        <taxon>Spermatophyta</taxon>
        <taxon>Magnoliopsida</taxon>
        <taxon>eudicotyledons</taxon>
        <taxon>Gunneridae</taxon>
        <taxon>Pentapetalae</taxon>
        <taxon>rosids</taxon>
        <taxon>fabids</taxon>
        <taxon>Fabales</taxon>
        <taxon>Fabaceae</taxon>
        <taxon>Papilionoideae</taxon>
        <taxon>50 kb inversion clade</taxon>
        <taxon>NPAAA clade</taxon>
        <taxon>Hologalegina</taxon>
        <taxon>IRL clade</taxon>
        <taxon>Trifolieae</taxon>
        <taxon>Trifolium</taxon>
    </lineage>
</organism>
<comment type="caution">
    <text evidence="2">The sequence shown here is derived from an EMBL/GenBank/DDBJ whole genome shotgun (WGS) entry which is preliminary data.</text>
</comment>
<evidence type="ECO:0000313" key="3">
    <source>
        <dbReference type="Proteomes" id="UP000236291"/>
    </source>
</evidence>
<dbReference type="EMBL" id="ASHM01080393">
    <property type="protein sequence ID" value="PNX59288.1"/>
    <property type="molecule type" value="Genomic_DNA"/>
</dbReference>
<sequence length="52" mass="5484">MGGSAGESFSNGDSTEVPLNNETDVNDKLGSPELHAEEDIQQATMDEIASNM</sequence>
<proteinExistence type="predicted"/>
<protein>
    <submittedName>
        <fullName evidence="2">Uncharacterized protein</fullName>
    </submittedName>
</protein>
<dbReference type="AlphaFoldDB" id="A0A2K3JZ55"/>
<feature type="non-terminal residue" evidence="2">
    <location>
        <position position="52"/>
    </location>
</feature>
<evidence type="ECO:0000256" key="1">
    <source>
        <dbReference type="SAM" id="MobiDB-lite"/>
    </source>
</evidence>
<feature type="region of interest" description="Disordered" evidence="1">
    <location>
        <begin position="1"/>
        <end position="52"/>
    </location>
</feature>
<name>A0A2K3JZ55_TRIPR</name>
<accession>A0A2K3JZ55</accession>
<dbReference type="Proteomes" id="UP000236291">
    <property type="component" value="Unassembled WGS sequence"/>
</dbReference>
<reference evidence="2 3" key="1">
    <citation type="journal article" date="2014" name="Am. J. Bot.">
        <title>Genome assembly and annotation for red clover (Trifolium pratense; Fabaceae).</title>
        <authorList>
            <person name="Istvanek J."/>
            <person name="Jaros M."/>
            <person name="Krenek A."/>
            <person name="Repkova J."/>
        </authorList>
    </citation>
    <scope>NUCLEOTIDE SEQUENCE [LARGE SCALE GENOMIC DNA]</scope>
    <source>
        <strain evidence="3">cv. Tatra</strain>
        <tissue evidence="2">Young leaves</tissue>
    </source>
</reference>
<feature type="compositionally biased region" description="Polar residues" evidence="1">
    <location>
        <begin position="7"/>
        <end position="23"/>
    </location>
</feature>
<reference evidence="2 3" key="2">
    <citation type="journal article" date="2017" name="Front. Plant Sci.">
        <title>Gene Classification and Mining of Molecular Markers Useful in Red Clover (Trifolium pratense) Breeding.</title>
        <authorList>
            <person name="Istvanek J."/>
            <person name="Dluhosova J."/>
            <person name="Dluhos P."/>
            <person name="Patkova L."/>
            <person name="Nedelnik J."/>
            <person name="Repkova J."/>
        </authorList>
    </citation>
    <scope>NUCLEOTIDE SEQUENCE [LARGE SCALE GENOMIC DNA]</scope>
    <source>
        <strain evidence="3">cv. Tatra</strain>
        <tissue evidence="2">Young leaves</tissue>
    </source>
</reference>